<reference evidence="2" key="1">
    <citation type="submission" date="2016-10" db="EMBL/GenBank/DDBJ databases">
        <authorList>
            <person name="Varghese N."/>
        </authorList>
    </citation>
    <scope>NUCLEOTIDE SEQUENCE [LARGE SCALE GENOMIC DNA]</scope>
    <source>
        <strain evidence="2">DSM 17980</strain>
    </source>
</reference>
<dbReference type="EMBL" id="FPBV01000033">
    <property type="protein sequence ID" value="SFV07015.1"/>
    <property type="molecule type" value="Genomic_DNA"/>
</dbReference>
<dbReference type="InterPro" id="IPR027417">
    <property type="entry name" value="P-loop_NTPase"/>
</dbReference>
<dbReference type="STRING" id="392015.SAMN05421543_1337"/>
<gene>
    <name evidence="1" type="ORF">SAMN05421543_1337</name>
</gene>
<keyword evidence="2" id="KW-1185">Reference proteome</keyword>
<proteinExistence type="predicted"/>
<sequence length="370" mass="40201">MANIFDLTGIDDFGEILVPVARNLGFEVGTADDLAAMPLSGLSEHVAILSDNRFSEQQADTEILEQVQALANIGLNLLYIGTPRETPEFLESLEETGVQAFLREELDPDELLQWIASSLSSFQTKVPASQVMQDEIAGIPAAQEPSTSDLTCPLCIVVSAAPGCGATFIGLNLATMLSESRAMNYVEAGLRPVLTTWLSAEAEEEQASLAAPFRPAVLRDDLAVYTRNPFGEEAVDLHQVASATAKFVDPVVMDLGLQEYLATADHDFAQRTLRVLVTTADVHRCRYLEGLPADVVVVNQVPKRLPFDESEFAAFWPESKLVFVPYEEEQCQAIAQGLPASEVSEAVRSAMRRLQEALFGGDEIANRIAG</sequence>
<dbReference type="Proteomes" id="UP000183508">
    <property type="component" value="Unassembled WGS sequence"/>
</dbReference>
<name>A0A1I7LBE5_9BACL</name>
<dbReference type="AlphaFoldDB" id="A0A1I7LBE5"/>
<dbReference type="RefSeq" id="WP_074956465.1">
    <property type="nucleotide sequence ID" value="NZ_FPBV01000033.1"/>
</dbReference>
<evidence type="ECO:0000313" key="1">
    <source>
        <dbReference type="EMBL" id="SFV07015.1"/>
    </source>
</evidence>
<dbReference type="SUPFAM" id="SSF52540">
    <property type="entry name" value="P-loop containing nucleoside triphosphate hydrolases"/>
    <property type="match status" value="1"/>
</dbReference>
<accession>A0A1I7LBE5</accession>
<protein>
    <submittedName>
        <fullName evidence="1">Uncharacterized protein</fullName>
    </submittedName>
</protein>
<organism evidence="1 2">
    <name type="scientific">Alicyclobacillus macrosporangiidus</name>
    <dbReference type="NCBI Taxonomy" id="392015"/>
    <lineage>
        <taxon>Bacteria</taxon>
        <taxon>Bacillati</taxon>
        <taxon>Bacillota</taxon>
        <taxon>Bacilli</taxon>
        <taxon>Bacillales</taxon>
        <taxon>Alicyclobacillaceae</taxon>
        <taxon>Alicyclobacillus</taxon>
    </lineage>
</organism>
<evidence type="ECO:0000313" key="2">
    <source>
        <dbReference type="Proteomes" id="UP000183508"/>
    </source>
</evidence>